<dbReference type="Proteomes" id="UP000192578">
    <property type="component" value="Unassembled WGS sequence"/>
</dbReference>
<dbReference type="AlphaFoldDB" id="A0A9X6NF11"/>
<dbReference type="SMART" id="SM00280">
    <property type="entry name" value="KAZAL"/>
    <property type="match status" value="3"/>
</dbReference>
<dbReference type="CDD" id="cd00104">
    <property type="entry name" value="KAZAL_FS"/>
    <property type="match status" value="1"/>
</dbReference>
<dbReference type="SUPFAM" id="SSF100895">
    <property type="entry name" value="Kazal-type serine protease inhibitors"/>
    <property type="match status" value="3"/>
</dbReference>
<feature type="chain" id="PRO_5040998173" description="Kazal-like domain-containing protein" evidence="4">
    <location>
        <begin position="24"/>
        <end position="204"/>
    </location>
</feature>
<dbReference type="PROSITE" id="PS51465">
    <property type="entry name" value="KAZAL_2"/>
    <property type="match status" value="3"/>
</dbReference>
<comment type="subcellular location">
    <subcellularLocation>
        <location evidence="1">Secreted</location>
    </subcellularLocation>
</comment>
<feature type="domain" description="Kazal-like" evidence="5">
    <location>
        <begin position="36"/>
        <end position="85"/>
    </location>
</feature>
<dbReference type="InterPro" id="IPR039932">
    <property type="entry name" value="Spink4-like"/>
</dbReference>
<dbReference type="Pfam" id="PF07648">
    <property type="entry name" value="Kazal_2"/>
    <property type="match status" value="2"/>
</dbReference>
<evidence type="ECO:0000313" key="6">
    <source>
        <dbReference type="EMBL" id="OWA52817.1"/>
    </source>
</evidence>
<evidence type="ECO:0000256" key="3">
    <source>
        <dbReference type="ARBA" id="ARBA00023157"/>
    </source>
</evidence>
<dbReference type="Pfam" id="PF00050">
    <property type="entry name" value="Kazal_1"/>
    <property type="match status" value="1"/>
</dbReference>
<sequence length="204" mass="21983">MFLGSDFIWRLTIFMASITGLEGASVSRQEPPPGEEPELPACQCQSDNSQPVCGTNDESYDNFCLLRCASRSIPSLGGKCRGRCPCPDAPKDLKKICDVPDGLCPPNIPKGQRCGTDNVTYADTCKFICAQQTIDGLGIKCAGACPCPKAESSCSRCPEEYRPICGTDNITYGNYCIFACARLTRPGLSPDCRHECPCTVDTNS</sequence>
<keyword evidence="2" id="KW-0964">Secreted</keyword>
<dbReference type="GO" id="GO:0004867">
    <property type="term" value="F:serine-type endopeptidase inhibitor activity"/>
    <property type="evidence" value="ECO:0007669"/>
    <property type="project" value="InterPro"/>
</dbReference>
<keyword evidence="3" id="KW-1015">Disulfide bond</keyword>
<reference evidence="7" key="1">
    <citation type="submission" date="2017-01" db="EMBL/GenBank/DDBJ databases">
        <title>Comparative genomics of anhydrobiosis in the tardigrade Hypsibius dujardini.</title>
        <authorList>
            <person name="Yoshida Y."/>
            <person name="Koutsovoulos G."/>
            <person name="Laetsch D."/>
            <person name="Stevens L."/>
            <person name="Kumar S."/>
            <person name="Horikawa D."/>
            <person name="Ishino K."/>
            <person name="Komine S."/>
            <person name="Tomita M."/>
            <person name="Blaxter M."/>
            <person name="Arakawa K."/>
        </authorList>
    </citation>
    <scope>NUCLEOTIDE SEQUENCE [LARGE SCALE GENOMIC DNA]</scope>
    <source>
        <strain evidence="7">Z151</strain>
    </source>
</reference>
<evidence type="ECO:0000313" key="7">
    <source>
        <dbReference type="Proteomes" id="UP000192578"/>
    </source>
</evidence>
<evidence type="ECO:0000259" key="5">
    <source>
        <dbReference type="PROSITE" id="PS51465"/>
    </source>
</evidence>
<protein>
    <recommendedName>
        <fullName evidence="5">Kazal-like domain-containing protein</fullName>
    </recommendedName>
</protein>
<dbReference type="PROSITE" id="PS00282">
    <property type="entry name" value="KAZAL_1"/>
    <property type="match status" value="1"/>
</dbReference>
<feature type="domain" description="Kazal-like" evidence="5">
    <location>
        <begin position="91"/>
        <end position="146"/>
    </location>
</feature>
<proteinExistence type="predicted"/>
<dbReference type="InterPro" id="IPR002350">
    <property type="entry name" value="Kazal_dom"/>
</dbReference>
<feature type="domain" description="Kazal-like" evidence="5">
    <location>
        <begin position="148"/>
        <end position="200"/>
    </location>
</feature>
<keyword evidence="7" id="KW-1185">Reference proteome</keyword>
<accession>A0A9X6NF11</accession>
<dbReference type="Gene3D" id="3.30.60.30">
    <property type="match status" value="2"/>
</dbReference>
<dbReference type="OrthoDB" id="126772at2759"/>
<dbReference type="PANTHER" id="PTHR21179">
    <property type="entry name" value="SERINE-TYPE ENDOPEPTIDASE INHIBITOR"/>
    <property type="match status" value="1"/>
</dbReference>
<dbReference type="PANTHER" id="PTHR21179:SF0">
    <property type="entry name" value="SERINE PROTEASE INHIBITOR KAZAL-TYPE 4"/>
    <property type="match status" value="1"/>
</dbReference>
<organism evidence="6 7">
    <name type="scientific">Hypsibius exemplaris</name>
    <name type="common">Freshwater tardigrade</name>
    <dbReference type="NCBI Taxonomy" id="2072580"/>
    <lineage>
        <taxon>Eukaryota</taxon>
        <taxon>Metazoa</taxon>
        <taxon>Ecdysozoa</taxon>
        <taxon>Tardigrada</taxon>
        <taxon>Eutardigrada</taxon>
        <taxon>Parachela</taxon>
        <taxon>Hypsibioidea</taxon>
        <taxon>Hypsibiidae</taxon>
        <taxon>Hypsibius</taxon>
    </lineage>
</organism>
<dbReference type="GO" id="GO:0005576">
    <property type="term" value="C:extracellular region"/>
    <property type="evidence" value="ECO:0007669"/>
    <property type="project" value="UniProtKB-SubCell"/>
</dbReference>
<evidence type="ECO:0000256" key="1">
    <source>
        <dbReference type="ARBA" id="ARBA00004613"/>
    </source>
</evidence>
<dbReference type="InterPro" id="IPR036058">
    <property type="entry name" value="Kazal_dom_sf"/>
</dbReference>
<evidence type="ECO:0000256" key="2">
    <source>
        <dbReference type="ARBA" id="ARBA00022525"/>
    </source>
</evidence>
<gene>
    <name evidence="6" type="ORF">BV898_17260</name>
</gene>
<comment type="caution">
    <text evidence="6">The sequence shown here is derived from an EMBL/GenBank/DDBJ whole genome shotgun (WGS) entry which is preliminary data.</text>
</comment>
<dbReference type="EMBL" id="MTYJ01000287">
    <property type="protein sequence ID" value="OWA52817.1"/>
    <property type="molecule type" value="Genomic_DNA"/>
</dbReference>
<evidence type="ECO:0000256" key="4">
    <source>
        <dbReference type="SAM" id="SignalP"/>
    </source>
</evidence>
<feature type="signal peptide" evidence="4">
    <location>
        <begin position="1"/>
        <end position="23"/>
    </location>
</feature>
<keyword evidence="4" id="KW-0732">Signal</keyword>
<name>A0A9X6NF11_HYPEX</name>